<organism evidence="1 2">
    <name type="scientific">Afipia felis</name>
    <name type="common">Cat scratch disease bacillus</name>
    <dbReference type="NCBI Taxonomy" id="1035"/>
    <lineage>
        <taxon>Bacteria</taxon>
        <taxon>Pseudomonadati</taxon>
        <taxon>Pseudomonadota</taxon>
        <taxon>Alphaproteobacteria</taxon>
        <taxon>Hyphomicrobiales</taxon>
        <taxon>Nitrobacteraceae</taxon>
        <taxon>Afipia</taxon>
    </lineage>
</organism>
<gene>
    <name evidence="1" type="ORF">BN961_01088</name>
</gene>
<accession>A0A090MN32</accession>
<protein>
    <submittedName>
        <fullName evidence="1">Uncharacterized protein</fullName>
    </submittedName>
</protein>
<reference evidence="1 2" key="1">
    <citation type="journal article" date="2014" name="Genome Announc.">
        <title>Genome Sequence of Afipia felis Strain 76713, Isolated in Hospital Water Using an Amoeba Co-Culture Procedure.</title>
        <authorList>
            <person name="Benamar S."/>
            <person name="La Scola B."/>
            <person name="Croce O."/>
        </authorList>
    </citation>
    <scope>NUCLEOTIDE SEQUENCE [LARGE SCALE GENOMIC DNA]</scope>
    <source>
        <strain evidence="1 2">76713</strain>
    </source>
</reference>
<dbReference type="Proteomes" id="UP000035762">
    <property type="component" value="Unassembled WGS sequence"/>
</dbReference>
<sequence>MMNYRSIGKSIADDREYFFHSWHAHDIFGTNAVNGNIGWGEIIFWINQNGQGLEYFTRFKVNQTDSAYACKIGVRCFYV</sequence>
<evidence type="ECO:0000313" key="2">
    <source>
        <dbReference type="Proteomes" id="UP000035762"/>
    </source>
</evidence>
<dbReference type="AlphaFoldDB" id="A0A090MN32"/>
<comment type="caution">
    <text evidence="1">The sequence shown here is derived from an EMBL/GenBank/DDBJ whole genome shotgun (WGS) entry which is preliminary data.</text>
</comment>
<evidence type="ECO:0000313" key="1">
    <source>
        <dbReference type="EMBL" id="CEG07687.1"/>
    </source>
</evidence>
<proteinExistence type="predicted"/>
<name>A0A090MN32_AFIFE</name>
<keyword evidence="2" id="KW-1185">Reference proteome</keyword>
<dbReference type="EMBL" id="CCAZ020000001">
    <property type="protein sequence ID" value="CEG07687.1"/>
    <property type="molecule type" value="Genomic_DNA"/>
</dbReference>